<dbReference type="GO" id="GO:0004366">
    <property type="term" value="F:glycerol-3-phosphate O-acyltransferase activity"/>
    <property type="evidence" value="ECO:0007669"/>
    <property type="project" value="TreeGrafter"/>
</dbReference>
<evidence type="ECO:0000256" key="5">
    <source>
        <dbReference type="ARBA" id="ARBA00023315"/>
    </source>
</evidence>
<dbReference type="GeneID" id="22574322"/>
<dbReference type="SUPFAM" id="SSF69593">
    <property type="entry name" value="Glycerol-3-phosphate (1)-acyltransferase"/>
    <property type="match status" value="1"/>
</dbReference>
<dbReference type="VEuPathDB" id="TriTrypDB:LPMP_201130"/>
<dbReference type="eggNOG" id="KOG3730">
    <property type="taxonomic scope" value="Eukaryota"/>
</dbReference>
<dbReference type="VEuPathDB" id="TriTrypDB:LPAL13_200016500"/>
<name>A0A088RNH1_LEIPA</name>
<evidence type="ECO:0000313" key="7">
    <source>
        <dbReference type="EMBL" id="AIN97607.1"/>
    </source>
</evidence>
<dbReference type="PANTHER" id="PTHR12563:SF17">
    <property type="entry name" value="DIHYDROXYACETONE PHOSPHATE ACYLTRANSFERASE"/>
    <property type="match status" value="1"/>
</dbReference>
<evidence type="ECO:0000256" key="3">
    <source>
        <dbReference type="ARBA" id="ARBA00022679"/>
    </source>
</evidence>
<dbReference type="OrthoDB" id="10255570at2759"/>
<keyword evidence="8" id="KW-1185">Reference proteome</keyword>
<evidence type="ECO:0000256" key="1">
    <source>
        <dbReference type="ARBA" id="ARBA00004184"/>
    </source>
</evidence>
<sequence length="1426" mass="156028">MGFLPTRLALPEERKQVVLVAPIDGLTAACACAIATSPFVPLNCRVLVSDIQVQRRSLWSNNSSPHPACNSTETAAATRDFMRSVQKVEAHLRASRAAQRDRSVTHMTQFYYGGVSPKAEEIEPMFRRVSVLDGDALGKTSVGGATTDVTEASDRSSSAPHVADSVFVLVLSAQSLSSDTESGLEAYDTLLRRLWSDASFSQAAETGSQQTRVRGSLVILADDIYRAAACAMLTNIAKQVATTVEWVVLLVYAHAMDPPALEFSAAEVAVEAPTGISHGGTLPVLCAATALGVLRHFPVSRIEPATITPVDIALNAAFLGHICLCHGELAECVECATEMQFCGASHTPANPATVAVETAVIMSTPPMQCVTRHRMASFAVAESRKPGETSLVWGMVAEYLMGYYTRFADQILAAFPVADVLTPSPVLQFPFSVVDFANFGPEPRAPAYVLEGLRACQQRQRLMEEVVGNPRAARVLKSYVSQMDSTVRRIKRTAHVAAAQEKASATIAASGKGTMPSSFSIVPYRLEDFNVALYHSLLRRLTSYYTFMPFHQYVALVEVDWEAYVSVIARAVLEHLARCVMRSSSNMQKLGSPSPAASAGEFARIVRVVRDSPALSAPSKPETTTVAVTEARFAFPEPRRHFTNDLVYQGAERIPPMPFFTHKYLDLFVYVQRIGLTANGWRGDMTPGMTPQVLTSIIAQPDIQRLMTALAAKDGAARKEVEAQAKRILLQCGDTLNHVQCRATGLMIREIFRRIYCRINVNGGAYERLHRYCAMPRVAVVFVPLHRSYIDFLVLSKILAIMQLPLPHVVAGENFLSMGLLATLMRGSGAFFMRRSFRSDPLYAALLREYVRHLVRGRRPLEFFIEGARSRTGKTMAPKMGLLKFVCDTFYEPGQQELDDVLIIPVSLSYDEVLEATTHAKEVLGVPKPKENPMNMLKARSLLKRMHGNVNVHIGEPVSLRSLKEHPRQCPLPFQPKDGQLSELAAPAVEIASVSKTLDTTPSVVKCSSITPASLLTTIAWHLMYKLQRDTIITPASMVAAVVECLGPYYCAASTKSKEGSDTTTTPPATSAAMPLQKLQQGVEWLRGLLRERGARLSVEAAELSPDRIVTLALQNLDRYIQITDDMSSVAYRPDDTVTRIAVNISTNQLIHVCMDEALIAVVAQAFGSATMPHRPPSGTDGTMLCGVRSVRADVLSNQTQLLRQLLSAEFPNYAAASPVSFASWLECTVSQLQQQPMEGHTAYSKLSGVELHGGTVVHVPVTQYYYFLLQLICPHVEAFYAVLVAAAALLSVYPGKPLGAADVVTTTQRACGTLYAEDKLRYVVAANKETLQHYYESLIALSLLQLKRLPARMEPGKSKVRTSVVAYTVGSMGQEAALARLEMLATQIRMLWWHPSAAAGVTISKATIQERVLAVYRELTQPSKM</sequence>
<keyword evidence="5 7" id="KW-0012">Acyltransferase</keyword>
<dbReference type="InterPro" id="IPR041728">
    <property type="entry name" value="GPAT/DHAPAT_LPLAT"/>
</dbReference>
<dbReference type="GO" id="GO:0016287">
    <property type="term" value="F:glycerone-phosphate O-acyltransferase activity"/>
    <property type="evidence" value="ECO:0007669"/>
    <property type="project" value="UniProtKB-EC"/>
</dbReference>
<feature type="domain" description="Phospholipid/glycerol acyltransferase" evidence="6">
    <location>
        <begin position="780"/>
        <end position="911"/>
    </location>
</feature>
<evidence type="ECO:0000256" key="2">
    <source>
        <dbReference type="ARBA" id="ARBA00007937"/>
    </source>
</evidence>
<dbReference type="RefSeq" id="XP_010698314.1">
    <property type="nucleotide sequence ID" value="XM_010700012.1"/>
</dbReference>
<dbReference type="GO" id="GO:0012505">
    <property type="term" value="C:endomembrane system"/>
    <property type="evidence" value="ECO:0007669"/>
    <property type="project" value="UniProtKB-SubCell"/>
</dbReference>
<comment type="subcellular location">
    <subcellularLocation>
        <location evidence="1">Endomembrane system</location>
        <topology evidence="1">Peripheral membrane protein</topology>
    </subcellularLocation>
</comment>
<dbReference type="EMBL" id="CP009389">
    <property type="protein sequence ID" value="AIN97607.1"/>
    <property type="molecule type" value="Genomic_DNA"/>
</dbReference>
<dbReference type="InterPro" id="IPR045520">
    <property type="entry name" value="GPAT/DHAPAT_C"/>
</dbReference>
<organism evidence="7 8">
    <name type="scientific">Leishmania panamensis</name>
    <dbReference type="NCBI Taxonomy" id="5679"/>
    <lineage>
        <taxon>Eukaryota</taxon>
        <taxon>Discoba</taxon>
        <taxon>Euglenozoa</taxon>
        <taxon>Kinetoplastea</taxon>
        <taxon>Metakinetoplastina</taxon>
        <taxon>Trypanosomatida</taxon>
        <taxon>Trypanosomatidae</taxon>
        <taxon>Leishmaniinae</taxon>
        <taxon>Leishmania</taxon>
        <taxon>Leishmania guyanensis species complex</taxon>
    </lineage>
</organism>
<dbReference type="Proteomes" id="UP000063063">
    <property type="component" value="Chromosome 20"/>
</dbReference>
<evidence type="ECO:0000256" key="4">
    <source>
        <dbReference type="ARBA" id="ARBA00023136"/>
    </source>
</evidence>
<dbReference type="EC" id="2.3.1.42" evidence="7"/>
<protein>
    <submittedName>
        <fullName evidence="7">Dihydroxyacetonephosphate acyltransferase, putative</fullName>
        <ecNumber evidence="7">2.3.1.42</ecNumber>
    </submittedName>
</protein>
<accession>A0A088RNH1</accession>
<gene>
    <name evidence="7" type="primary">DAT</name>
    <name evidence="7" type="ORF">LPMP_201130</name>
</gene>
<dbReference type="KEGG" id="lpan:LPMP_201130"/>
<dbReference type="InterPro" id="IPR022284">
    <property type="entry name" value="GPAT/DHAPAT"/>
</dbReference>
<dbReference type="PANTHER" id="PTHR12563">
    <property type="entry name" value="GLYCEROL-3-PHOSPHATE ACYLTRANSFERASE"/>
    <property type="match status" value="1"/>
</dbReference>
<dbReference type="SMART" id="SM00563">
    <property type="entry name" value="PlsC"/>
    <property type="match status" value="1"/>
</dbReference>
<evidence type="ECO:0000259" key="6">
    <source>
        <dbReference type="SMART" id="SM00563"/>
    </source>
</evidence>
<dbReference type="Pfam" id="PF01553">
    <property type="entry name" value="Acyltransferase"/>
    <property type="match status" value="1"/>
</dbReference>
<dbReference type="InterPro" id="IPR002123">
    <property type="entry name" value="Plipid/glycerol_acylTrfase"/>
</dbReference>
<comment type="similarity">
    <text evidence="2">Belongs to the GPAT/DAPAT family.</text>
</comment>
<dbReference type="GO" id="GO:0019432">
    <property type="term" value="P:triglyceride biosynthetic process"/>
    <property type="evidence" value="ECO:0007669"/>
    <property type="project" value="TreeGrafter"/>
</dbReference>
<reference evidence="7 8" key="1">
    <citation type="journal article" date="2015" name="Sci. Rep.">
        <title>The genome of Leishmania panamensis: insights into genomics of the L. (Viannia) subgenus.</title>
        <authorList>
            <person name="Llanes A."/>
            <person name="Restrepo C.M."/>
            <person name="Vecchio G.D."/>
            <person name="Anguizola F.J."/>
            <person name="Lleonart R."/>
        </authorList>
    </citation>
    <scope>NUCLEOTIDE SEQUENCE [LARGE SCALE GENOMIC DNA]</scope>
    <source>
        <strain evidence="7 8">MHOM/PA/94/PSC-1</strain>
    </source>
</reference>
<dbReference type="GO" id="GO:0031966">
    <property type="term" value="C:mitochondrial membrane"/>
    <property type="evidence" value="ECO:0007669"/>
    <property type="project" value="TreeGrafter"/>
</dbReference>
<evidence type="ECO:0000313" key="8">
    <source>
        <dbReference type="Proteomes" id="UP000063063"/>
    </source>
</evidence>
<dbReference type="GO" id="GO:0006631">
    <property type="term" value="P:fatty acid metabolic process"/>
    <property type="evidence" value="ECO:0007669"/>
    <property type="project" value="TreeGrafter"/>
</dbReference>
<dbReference type="Pfam" id="PF19277">
    <property type="entry name" value="GPAT_C"/>
    <property type="match status" value="2"/>
</dbReference>
<dbReference type="GO" id="GO:0008654">
    <property type="term" value="P:phospholipid biosynthetic process"/>
    <property type="evidence" value="ECO:0007669"/>
    <property type="project" value="TreeGrafter"/>
</dbReference>
<keyword evidence="4" id="KW-0472">Membrane</keyword>
<proteinExistence type="inferred from homology"/>
<keyword evidence="3 7" id="KW-0808">Transferase</keyword>
<dbReference type="GO" id="GO:0006072">
    <property type="term" value="P:glycerol-3-phosphate metabolic process"/>
    <property type="evidence" value="ECO:0007669"/>
    <property type="project" value="TreeGrafter"/>
</dbReference>
<dbReference type="CDD" id="cd07993">
    <property type="entry name" value="LPLAT_DHAPAT-like"/>
    <property type="match status" value="1"/>
</dbReference>